<sequence length="226" mass="24486">MAIEALIFDMDGTLVDSEPQHHQAWEQTLIDHGVASFSWEKFTAYIGTSNEKVAADFIESAALDLEVAELVRRKQQRYLRLIPQIHLLPGVAELLNRFAGNCRLAVASSSHLLELERILAVHGLGQIFAVVLGGDMVARKKPYPDIYLEASRRLGVAPHRCTAFEDSAAGVLAAKRAGMTVVAVPNSWSQGHDFSPADLVIARIDQVDAGVLGELIAPCAPASAPR</sequence>
<proteinExistence type="predicted"/>
<dbReference type="SFLD" id="SFLDS00003">
    <property type="entry name" value="Haloacid_Dehalogenase"/>
    <property type="match status" value="1"/>
</dbReference>
<dbReference type="Proteomes" id="UP000830055">
    <property type="component" value="Chromosome"/>
</dbReference>
<dbReference type="InterPro" id="IPR023214">
    <property type="entry name" value="HAD_sf"/>
</dbReference>
<dbReference type="Gene3D" id="3.40.50.1000">
    <property type="entry name" value="HAD superfamily/HAD-like"/>
    <property type="match status" value="1"/>
</dbReference>
<evidence type="ECO:0000313" key="1">
    <source>
        <dbReference type="EMBL" id="BDD86574.1"/>
    </source>
</evidence>
<reference evidence="1 2" key="1">
    <citation type="submission" date="2022-01" db="EMBL/GenBank/DDBJ databases">
        <title>Desulfofustis limnae sp. nov., a novel mesophilic sulfate-reducing bacterium isolated from marsh soil.</title>
        <authorList>
            <person name="Watanabe M."/>
            <person name="Takahashi A."/>
            <person name="Kojima H."/>
            <person name="Fukui M."/>
        </authorList>
    </citation>
    <scope>NUCLEOTIDE SEQUENCE [LARGE SCALE GENOMIC DNA]</scope>
    <source>
        <strain evidence="1 2">PPLL</strain>
    </source>
</reference>
<organism evidence="1 2">
    <name type="scientific">Desulfofustis limnaeus</name>
    <dbReference type="NCBI Taxonomy" id="2740163"/>
    <lineage>
        <taxon>Bacteria</taxon>
        <taxon>Pseudomonadati</taxon>
        <taxon>Thermodesulfobacteriota</taxon>
        <taxon>Desulfobulbia</taxon>
        <taxon>Desulfobulbales</taxon>
        <taxon>Desulfocapsaceae</taxon>
        <taxon>Desulfofustis</taxon>
    </lineage>
</organism>
<keyword evidence="1" id="KW-0378">Hydrolase</keyword>
<dbReference type="Gene3D" id="1.10.150.240">
    <property type="entry name" value="Putative phosphatase, domain 2"/>
    <property type="match status" value="1"/>
</dbReference>
<dbReference type="NCBIfam" id="TIGR01509">
    <property type="entry name" value="HAD-SF-IA-v3"/>
    <property type="match status" value="1"/>
</dbReference>
<gene>
    <name evidence="1" type="ORF">DPPLL_09390</name>
</gene>
<dbReference type="Pfam" id="PF00702">
    <property type="entry name" value="Hydrolase"/>
    <property type="match status" value="1"/>
</dbReference>
<dbReference type="PANTHER" id="PTHR18901">
    <property type="entry name" value="2-DEOXYGLUCOSE-6-PHOSPHATE PHOSPHATASE 2"/>
    <property type="match status" value="1"/>
</dbReference>
<dbReference type="InterPro" id="IPR006439">
    <property type="entry name" value="HAD-SF_hydro_IA"/>
</dbReference>
<dbReference type="PRINTS" id="PR00413">
    <property type="entry name" value="HADHALOGNASE"/>
</dbReference>
<dbReference type="PANTHER" id="PTHR18901:SF38">
    <property type="entry name" value="PSEUDOURIDINE-5'-PHOSPHATASE"/>
    <property type="match status" value="1"/>
</dbReference>
<dbReference type="InterPro" id="IPR023198">
    <property type="entry name" value="PGP-like_dom2"/>
</dbReference>
<protein>
    <submittedName>
        <fullName evidence="1">Hydrolase</fullName>
    </submittedName>
</protein>
<evidence type="ECO:0000313" key="2">
    <source>
        <dbReference type="Proteomes" id="UP000830055"/>
    </source>
</evidence>
<accession>A0ABM7W6P9</accession>
<dbReference type="EMBL" id="AP025516">
    <property type="protein sequence ID" value="BDD86574.1"/>
    <property type="molecule type" value="Genomic_DNA"/>
</dbReference>
<name>A0ABM7W6P9_9BACT</name>
<dbReference type="SUPFAM" id="SSF56784">
    <property type="entry name" value="HAD-like"/>
    <property type="match status" value="1"/>
</dbReference>
<dbReference type="RefSeq" id="WP_284153655.1">
    <property type="nucleotide sequence ID" value="NZ_AP025516.1"/>
</dbReference>
<dbReference type="InterPro" id="IPR036412">
    <property type="entry name" value="HAD-like_sf"/>
</dbReference>
<keyword evidence="2" id="KW-1185">Reference proteome</keyword>
<dbReference type="SFLD" id="SFLDG01129">
    <property type="entry name" value="C1.5:_HAD__Beta-PGM__Phosphata"/>
    <property type="match status" value="1"/>
</dbReference>
<dbReference type="SFLD" id="SFLDG01135">
    <property type="entry name" value="C1.5.6:_HAD__Beta-PGM__Phospha"/>
    <property type="match status" value="1"/>
</dbReference>
<dbReference type="GO" id="GO:0016787">
    <property type="term" value="F:hydrolase activity"/>
    <property type="evidence" value="ECO:0007669"/>
    <property type="project" value="UniProtKB-KW"/>
</dbReference>